<gene>
    <name evidence="2" type="ORF">HO173_008980</name>
</gene>
<comment type="caution">
    <text evidence="2">The sequence shown here is derived from an EMBL/GenBank/DDBJ whole genome shotgun (WGS) entry which is preliminary data.</text>
</comment>
<evidence type="ECO:0000313" key="2">
    <source>
        <dbReference type="EMBL" id="KAF6232766.1"/>
    </source>
</evidence>
<feature type="compositionally biased region" description="Acidic residues" evidence="1">
    <location>
        <begin position="124"/>
        <end position="137"/>
    </location>
</feature>
<dbReference type="OrthoDB" id="10637494at2759"/>
<dbReference type="Proteomes" id="UP000578531">
    <property type="component" value="Unassembled WGS sequence"/>
</dbReference>
<dbReference type="RefSeq" id="XP_037162192.1">
    <property type="nucleotide sequence ID" value="XM_037310876.1"/>
</dbReference>
<dbReference type="AlphaFoldDB" id="A0A8H6FQI1"/>
<dbReference type="GeneID" id="59290634"/>
<feature type="region of interest" description="Disordered" evidence="1">
    <location>
        <begin position="124"/>
        <end position="160"/>
    </location>
</feature>
<evidence type="ECO:0000256" key="1">
    <source>
        <dbReference type="SAM" id="MobiDB-lite"/>
    </source>
</evidence>
<dbReference type="EMBL" id="JACCJC010000045">
    <property type="protein sequence ID" value="KAF6232766.1"/>
    <property type="molecule type" value="Genomic_DNA"/>
</dbReference>
<reference evidence="2 3" key="1">
    <citation type="journal article" date="2020" name="Genomics">
        <title>Complete, high-quality genomes from long-read metagenomic sequencing of two wolf lichen thalli reveals enigmatic genome architecture.</title>
        <authorList>
            <person name="McKenzie S.K."/>
            <person name="Walston R.F."/>
            <person name="Allen J.L."/>
        </authorList>
    </citation>
    <scope>NUCLEOTIDE SEQUENCE [LARGE SCALE GENOMIC DNA]</scope>
    <source>
        <strain evidence="2">WasteWater2</strain>
    </source>
</reference>
<feature type="compositionally biased region" description="Basic and acidic residues" evidence="1">
    <location>
        <begin position="147"/>
        <end position="160"/>
    </location>
</feature>
<evidence type="ECO:0000313" key="3">
    <source>
        <dbReference type="Proteomes" id="UP000578531"/>
    </source>
</evidence>
<organism evidence="2 3">
    <name type="scientific">Letharia columbiana</name>
    <dbReference type="NCBI Taxonomy" id="112416"/>
    <lineage>
        <taxon>Eukaryota</taxon>
        <taxon>Fungi</taxon>
        <taxon>Dikarya</taxon>
        <taxon>Ascomycota</taxon>
        <taxon>Pezizomycotina</taxon>
        <taxon>Lecanoromycetes</taxon>
        <taxon>OSLEUM clade</taxon>
        <taxon>Lecanoromycetidae</taxon>
        <taxon>Lecanorales</taxon>
        <taxon>Lecanorineae</taxon>
        <taxon>Parmeliaceae</taxon>
        <taxon>Letharia</taxon>
    </lineage>
</organism>
<keyword evidence="3" id="KW-1185">Reference proteome</keyword>
<sequence>MLFSALKEIYTKNGAVDVFYECHKIMAEATAYTSSWQYAPVVHYGSGGPVAHNVPEVDGHQVVCFKVKKTLFSGCSISMLTHPSVIPSTTASATLPTIHILKKDTMIPGNGIKDDVCNFLNDLSDDSEDDRSMEDEVAGFKHGKVTPLHDQESVPEKSDS</sequence>
<accession>A0A8H6FQI1</accession>
<name>A0A8H6FQI1_9LECA</name>
<protein>
    <submittedName>
        <fullName evidence="2">Uncharacterized protein</fullName>
    </submittedName>
</protein>
<proteinExistence type="predicted"/>